<evidence type="ECO:0000256" key="2">
    <source>
        <dbReference type="SAM" id="SignalP"/>
    </source>
</evidence>
<name>A0A1H6NET0_9GAMM</name>
<dbReference type="EMBL" id="FNXF01000017">
    <property type="protein sequence ID" value="SEI08634.1"/>
    <property type="molecule type" value="Genomic_DNA"/>
</dbReference>
<feature type="chain" id="PRO_5011564874" description="GlyGly-CTERM domain-containing protein" evidence="2">
    <location>
        <begin position="23"/>
        <end position="218"/>
    </location>
</feature>
<gene>
    <name evidence="3" type="ORF">SAMN05660691_03475</name>
</gene>
<sequence length="218" mass="24663">MKNISFSLLSCLLLWLAAPATASTTDSSTTERRSEHKPLLKSVKDTKVTTQAYQSHVWFHSVDVFISGDLNANGYYHRLEVELDADTSLPYQQVFAEFTLLPSYGDERVYYTSSVFELYRQSPDDWLAIDTVLENRFAPDDYLLTIRLFDAATGYLLAEISGFDDANLDYIPLEDYNRDSYIRSSVTVEASGGATGILLLLVLCLLSGQRYRALRHRS</sequence>
<dbReference type="Proteomes" id="UP000199371">
    <property type="component" value="Unassembled WGS sequence"/>
</dbReference>
<keyword evidence="4" id="KW-1185">Reference proteome</keyword>
<keyword evidence="1" id="KW-1133">Transmembrane helix</keyword>
<evidence type="ECO:0000313" key="4">
    <source>
        <dbReference type="Proteomes" id="UP000199371"/>
    </source>
</evidence>
<dbReference type="STRING" id="173990.SAMN05660691_03475"/>
<accession>A0A1H6NET0</accession>
<protein>
    <recommendedName>
        <fullName evidence="5">GlyGly-CTERM domain-containing protein</fullName>
    </recommendedName>
</protein>
<dbReference type="NCBIfam" id="NF038116">
    <property type="entry name" value="Sden1266_dom"/>
    <property type="match status" value="1"/>
</dbReference>
<dbReference type="OrthoDB" id="6322244at2"/>
<proteinExistence type="predicted"/>
<dbReference type="AlphaFoldDB" id="A0A1H6NET0"/>
<reference evidence="4" key="1">
    <citation type="submission" date="2016-10" db="EMBL/GenBank/DDBJ databases">
        <authorList>
            <person name="Varghese N."/>
            <person name="Submissions S."/>
        </authorList>
    </citation>
    <scope>NUCLEOTIDE SEQUENCE [LARGE SCALE GENOMIC DNA]</scope>
    <source>
        <strain evidence="4">DSM 17616</strain>
    </source>
</reference>
<keyword evidence="1" id="KW-0472">Membrane</keyword>
<evidence type="ECO:0000313" key="3">
    <source>
        <dbReference type="EMBL" id="SEI08634.1"/>
    </source>
</evidence>
<keyword evidence="2" id="KW-0732">Signal</keyword>
<evidence type="ECO:0000256" key="1">
    <source>
        <dbReference type="SAM" id="Phobius"/>
    </source>
</evidence>
<dbReference type="RefSeq" id="WP_092796045.1">
    <property type="nucleotide sequence ID" value="NZ_FNXF01000017.1"/>
</dbReference>
<feature type="signal peptide" evidence="2">
    <location>
        <begin position="1"/>
        <end position="22"/>
    </location>
</feature>
<organism evidence="3 4">
    <name type="scientific">Rheinheimera pacifica</name>
    <dbReference type="NCBI Taxonomy" id="173990"/>
    <lineage>
        <taxon>Bacteria</taxon>
        <taxon>Pseudomonadati</taxon>
        <taxon>Pseudomonadota</taxon>
        <taxon>Gammaproteobacteria</taxon>
        <taxon>Chromatiales</taxon>
        <taxon>Chromatiaceae</taxon>
        <taxon>Rheinheimera</taxon>
    </lineage>
</organism>
<feature type="transmembrane region" description="Helical" evidence="1">
    <location>
        <begin position="190"/>
        <end position="208"/>
    </location>
</feature>
<evidence type="ECO:0008006" key="5">
    <source>
        <dbReference type="Google" id="ProtNLM"/>
    </source>
</evidence>
<keyword evidence="1" id="KW-0812">Transmembrane</keyword>